<evidence type="ECO:0000313" key="3">
    <source>
        <dbReference type="Proteomes" id="UP001305414"/>
    </source>
</evidence>
<keyword evidence="1" id="KW-1133">Transmembrane helix</keyword>
<name>A0AAN7UXL4_9PEZI</name>
<reference evidence="2 3" key="1">
    <citation type="submission" date="2023-10" db="EMBL/GenBank/DDBJ databases">
        <title>Draft genome sequence of Xylaria bambusicola isolate GMP-LS, the root and basal stem rot pathogen of sugarcane in Indonesia.</title>
        <authorList>
            <person name="Selvaraj P."/>
            <person name="Muralishankar V."/>
            <person name="Muruganantham S."/>
            <person name="Sp S."/>
            <person name="Haryani S."/>
            <person name="Lau K.J.X."/>
            <person name="Naqvi N.I."/>
        </authorList>
    </citation>
    <scope>NUCLEOTIDE SEQUENCE [LARGE SCALE GENOMIC DNA]</scope>
    <source>
        <strain evidence="2">GMP-LS</strain>
    </source>
</reference>
<gene>
    <name evidence="2" type="ORF">RRF57_010783</name>
</gene>
<proteinExistence type="predicted"/>
<keyword evidence="3" id="KW-1185">Reference proteome</keyword>
<sequence length="95" mass="10775">MPSTVRDNNAESFNMSHSLMEVELKGVPGHNTPLPPRNLKRYITKQLKKRHTEPWLVFSALAIVGVILFASLLNNNSERSFRDGCIDFGSFETEQ</sequence>
<accession>A0AAN7UXL4</accession>
<comment type="caution">
    <text evidence="2">The sequence shown here is derived from an EMBL/GenBank/DDBJ whole genome shotgun (WGS) entry which is preliminary data.</text>
</comment>
<dbReference type="EMBL" id="JAWHQM010000048">
    <property type="protein sequence ID" value="KAK5635071.1"/>
    <property type="molecule type" value="Genomic_DNA"/>
</dbReference>
<protein>
    <submittedName>
        <fullName evidence="2">Uncharacterized protein</fullName>
    </submittedName>
</protein>
<keyword evidence="1" id="KW-0472">Membrane</keyword>
<feature type="transmembrane region" description="Helical" evidence="1">
    <location>
        <begin position="55"/>
        <end position="73"/>
    </location>
</feature>
<keyword evidence="1" id="KW-0812">Transmembrane</keyword>
<dbReference type="Proteomes" id="UP001305414">
    <property type="component" value="Unassembled WGS sequence"/>
</dbReference>
<dbReference type="AlphaFoldDB" id="A0AAN7UXL4"/>
<evidence type="ECO:0000313" key="2">
    <source>
        <dbReference type="EMBL" id="KAK5635071.1"/>
    </source>
</evidence>
<evidence type="ECO:0000256" key="1">
    <source>
        <dbReference type="SAM" id="Phobius"/>
    </source>
</evidence>
<organism evidence="2 3">
    <name type="scientific">Xylaria bambusicola</name>
    <dbReference type="NCBI Taxonomy" id="326684"/>
    <lineage>
        <taxon>Eukaryota</taxon>
        <taxon>Fungi</taxon>
        <taxon>Dikarya</taxon>
        <taxon>Ascomycota</taxon>
        <taxon>Pezizomycotina</taxon>
        <taxon>Sordariomycetes</taxon>
        <taxon>Xylariomycetidae</taxon>
        <taxon>Xylariales</taxon>
        <taxon>Xylariaceae</taxon>
        <taxon>Xylaria</taxon>
    </lineage>
</organism>